<accession>A0A5N6K8A8</accession>
<protein>
    <recommendedName>
        <fullName evidence="3">DNA/pantothenate metabolism flavoprotein C-terminal domain-containing protein</fullName>
    </recommendedName>
</protein>
<dbReference type="GO" id="GO:0003824">
    <property type="term" value="F:catalytic activity"/>
    <property type="evidence" value="ECO:0007669"/>
    <property type="project" value="UniProtKB-ARBA"/>
</dbReference>
<feature type="compositionally biased region" description="Low complexity" evidence="2">
    <location>
        <begin position="61"/>
        <end position="85"/>
    </location>
</feature>
<comment type="similarity">
    <text evidence="1">Belongs to the PPC synthetase family.</text>
</comment>
<comment type="caution">
    <text evidence="4">The sequence shown here is derived from an EMBL/GenBank/DDBJ whole genome shotgun (WGS) entry which is preliminary data.</text>
</comment>
<dbReference type="Gene3D" id="3.40.50.10300">
    <property type="entry name" value="CoaB-like"/>
    <property type="match status" value="1"/>
</dbReference>
<gene>
    <name evidence="4" type="ORF">EYC80_001160</name>
</gene>
<keyword evidence="5" id="KW-1185">Reference proteome</keyword>
<feature type="compositionally biased region" description="Acidic residues" evidence="2">
    <location>
        <begin position="303"/>
        <end position="312"/>
    </location>
</feature>
<name>A0A5N6K8A8_MONLA</name>
<evidence type="ECO:0000313" key="5">
    <source>
        <dbReference type="Proteomes" id="UP000326757"/>
    </source>
</evidence>
<evidence type="ECO:0000256" key="1">
    <source>
        <dbReference type="ARBA" id="ARBA00005703"/>
    </source>
</evidence>
<feature type="compositionally biased region" description="Low complexity" evidence="2">
    <location>
        <begin position="40"/>
        <end position="49"/>
    </location>
</feature>
<evidence type="ECO:0000313" key="4">
    <source>
        <dbReference type="EMBL" id="KAB8299029.1"/>
    </source>
</evidence>
<dbReference type="GO" id="GO:0015937">
    <property type="term" value="P:coenzyme A biosynthetic process"/>
    <property type="evidence" value="ECO:0007669"/>
    <property type="project" value="UniProtKB-ARBA"/>
</dbReference>
<dbReference type="Pfam" id="PF04127">
    <property type="entry name" value="DFP"/>
    <property type="match status" value="1"/>
</dbReference>
<feature type="region of interest" description="Disordered" evidence="2">
    <location>
        <begin position="283"/>
        <end position="319"/>
    </location>
</feature>
<dbReference type="InterPro" id="IPR035929">
    <property type="entry name" value="CoaB-like_sf"/>
</dbReference>
<evidence type="ECO:0000256" key="2">
    <source>
        <dbReference type="SAM" id="MobiDB-lite"/>
    </source>
</evidence>
<organism evidence="4 5">
    <name type="scientific">Monilinia laxa</name>
    <name type="common">Brown rot fungus</name>
    <name type="synonym">Sclerotinia laxa</name>
    <dbReference type="NCBI Taxonomy" id="61186"/>
    <lineage>
        <taxon>Eukaryota</taxon>
        <taxon>Fungi</taxon>
        <taxon>Dikarya</taxon>
        <taxon>Ascomycota</taxon>
        <taxon>Pezizomycotina</taxon>
        <taxon>Leotiomycetes</taxon>
        <taxon>Helotiales</taxon>
        <taxon>Sclerotiniaceae</taxon>
        <taxon>Monilinia</taxon>
    </lineage>
</organism>
<dbReference type="Proteomes" id="UP000326757">
    <property type="component" value="Unassembled WGS sequence"/>
</dbReference>
<dbReference type="SUPFAM" id="SSF102645">
    <property type="entry name" value="CoaB-like"/>
    <property type="match status" value="1"/>
</dbReference>
<dbReference type="InterPro" id="IPR007085">
    <property type="entry name" value="DNA/pantothenate-metab_flavo_C"/>
</dbReference>
<feature type="compositionally biased region" description="Polar residues" evidence="2">
    <location>
        <begin position="1"/>
        <end position="14"/>
    </location>
</feature>
<dbReference type="PANTHER" id="PTHR12290">
    <property type="entry name" value="CORNICHON-RELATED"/>
    <property type="match status" value="1"/>
</dbReference>
<sequence length="472" mass="52039">MSSQLSPTILTSPNAGDPVPDPRLAHPANPKLPSTPPPSSSTFTLSFKLPDFHSRPPSPSPTSSVFSYTSQDTMTSSTSTRASARPNPADVAERDYFSENPPPATLEAHTSLAKEFIDFHAVAGRRVVLVTSGGTTVPLERQTVRFIDNFSAGTRGATSAEYFLQAGYAVLFLHRQFSLQPYSRHYSHATDCFLDFLHEGPDGSVVAKEEYRAKMVTVLRQYHAAKAKKLLLTLPFTTITDYLFVLRAIAQLMRPLGPRGLLYLAAAVSDFFVPLERMQEHKIQSTNATDASTPEGKGSEEREGGEEEEVFDNFDSSPAVPRSKRLIVDLDPVPKFLKNLVDGWAPEGMIVSFKLETDPSILVHKAKYSLDRYQHHLVIGNLLATRKWEVVFVAPGSRDQWIRVPRSKRKRTISGVEDLVGAAARGGEVGDEPLDPNDLPDGEPELEIESLIIPAVEALHTAHIHGPRKREI</sequence>
<reference evidence="4 5" key="1">
    <citation type="submission" date="2019-06" db="EMBL/GenBank/DDBJ databases">
        <title>Genome Sequence of the Brown Rot Fungal Pathogen Monilinia laxa.</title>
        <authorList>
            <person name="De Miccolis Angelini R.M."/>
            <person name="Landi L."/>
            <person name="Abate D."/>
            <person name="Pollastro S."/>
            <person name="Romanazzi G."/>
            <person name="Faretra F."/>
        </authorList>
    </citation>
    <scope>NUCLEOTIDE SEQUENCE [LARGE SCALE GENOMIC DNA]</scope>
    <source>
        <strain evidence="4 5">Mlax316</strain>
    </source>
</reference>
<dbReference type="EMBL" id="VIGI01000006">
    <property type="protein sequence ID" value="KAB8299029.1"/>
    <property type="molecule type" value="Genomic_DNA"/>
</dbReference>
<evidence type="ECO:0000259" key="3">
    <source>
        <dbReference type="Pfam" id="PF04127"/>
    </source>
</evidence>
<proteinExistence type="inferred from homology"/>
<dbReference type="OrthoDB" id="70224at2759"/>
<feature type="region of interest" description="Disordered" evidence="2">
    <location>
        <begin position="1"/>
        <end position="98"/>
    </location>
</feature>
<dbReference type="AlphaFoldDB" id="A0A5N6K8A8"/>
<feature type="domain" description="DNA/pantothenate metabolism flavoprotein C-terminal" evidence="3">
    <location>
        <begin position="126"/>
        <end position="181"/>
    </location>
</feature>